<proteinExistence type="predicted"/>
<name>A0A977Q0D0_9CYAN</name>
<dbReference type="Proteomes" id="UP001065613">
    <property type="component" value="Chromosome"/>
</dbReference>
<organism evidence="1">
    <name type="scientific">Woronichinia naegeliana WA131</name>
    <dbReference type="NCBI Taxonomy" id="2824559"/>
    <lineage>
        <taxon>Bacteria</taxon>
        <taxon>Bacillati</taxon>
        <taxon>Cyanobacteriota</taxon>
        <taxon>Cyanophyceae</taxon>
        <taxon>Synechococcales</taxon>
        <taxon>Coelosphaeriaceae</taxon>
        <taxon>Woronichinia</taxon>
    </lineage>
</organism>
<protein>
    <submittedName>
        <fullName evidence="1">Uncharacterized protein</fullName>
    </submittedName>
</protein>
<accession>A0A977Q0D0</accession>
<evidence type="ECO:0000313" key="1">
    <source>
        <dbReference type="EMBL" id="UXE64285.1"/>
    </source>
</evidence>
<gene>
    <name evidence="1" type="ORF">KA717_18465</name>
</gene>
<sequence>MPQVIMFEYGGGVNKNQGQKGWSKDFLAKTLHCLAILKDCGYGSSLMIDFDPQSQEQFFDLQCLDITTDSLFSSNAVYGNIISTLNVELDQDAIASICRPYQRVNMVEWLVNKLVSKPA</sequence>
<dbReference type="EMBL" id="CP073041">
    <property type="protein sequence ID" value="UXE64285.1"/>
    <property type="molecule type" value="Genomic_DNA"/>
</dbReference>
<dbReference type="AlphaFoldDB" id="A0A977Q0D0"/>
<dbReference type="KEGG" id="wna:KA717_18465"/>
<reference evidence="1" key="1">
    <citation type="submission" date="2021-04" db="EMBL/GenBank/DDBJ databases">
        <title>Genome sequence of Woronichinia naegeliana from Washington state freshwater lake bloom.</title>
        <authorList>
            <person name="Dreher T.W."/>
        </authorList>
    </citation>
    <scope>NUCLEOTIDE SEQUENCE</scope>
    <source>
        <strain evidence="1">WA131</strain>
    </source>
</reference>